<evidence type="ECO:0000256" key="8">
    <source>
        <dbReference type="NCBIfam" id="TIGR00188"/>
    </source>
</evidence>
<dbReference type="PANTHER" id="PTHR33992">
    <property type="entry name" value="RIBONUCLEASE P PROTEIN COMPONENT"/>
    <property type="match status" value="1"/>
</dbReference>
<dbReference type="Pfam" id="PF00825">
    <property type="entry name" value="Ribonuclease_P"/>
    <property type="match status" value="1"/>
</dbReference>
<dbReference type="FunFam" id="3.30.230.10:FF:000021">
    <property type="entry name" value="Ribonuclease P protein component"/>
    <property type="match status" value="1"/>
</dbReference>
<keyword evidence="10" id="KW-1185">Reference proteome</keyword>
<dbReference type="InterPro" id="IPR020568">
    <property type="entry name" value="Ribosomal_Su5_D2-typ_SF"/>
</dbReference>
<dbReference type="GO" id="GO:0004526">
    <property type="term" value="F:ribonuclease P activity"/>
    <property type="evidence" value="ECO:0007669"/>
    <property type="project" value="UniProtKB-UniRule"/>
</dbReference>
<dbReference type="GO" id="GO:0001682">
    <property type="term" value="P:tRNA 5'-leader removal"/>
    <property type="evidence" value="ECO:0007669"/>
    <property type="project" value="UniProtKB-UniRule"/>
</dbReference>
<evidence type="ECO:0000256" key="2">
    <source>
        <dbReference type="ARBA" id="ARBA00022694"/>
    </source>
</evidence>
<dbReference type="GO" id="GO:0030677">
    <property type="term" value="C:ribonuclease P complex"/>
    <property type="evidence" value="ECO:0007669"/>
    <property type="project" value="TreeGrafter"/>
</dbReference>
<keyword evidence="5 7" id="KW-0378">Hydrolase</keyword>
<sequence>MRKSYRIKKESEFQAVFNLKNSVANRMFVVYTMEKPGQPHFRVGISVGKKIGNAVHRNWVKRRIRQSLLELKPYIKPDVDFLVIARKRADGISMADAKQNLIHVLKLAHLLDPNYSEEEK</sequence>
<keyword evidence="3 7" id="KW-0540">Nuclease</keyword>
<dbReference type="Gene3D" id="3.30.230.10">
    <property type="match status" value="1"/>
</dbReference>
<keyword evidence="2 7" id="KW-0819">tRNA processing</keyword>
<dbReference type="HAMAP" id="MF_00227">
    <property type="entry name" value="RNase_P"/>
    <property type="match status" value="1"/>
</dbReference>
<dbReference type="NCBIfam" id="TIGR00188">
    <property type="entry name" value="rnpA"/>
    <property type="match status" value="1"/>
</dbReference>
<keyword evidence="6 7" id="KW-0694">RNA-binding</keyword>
<dbReference type="EC" id="3.1.26.5" evidence="7 8"/>
<gene>
    <name evidence="7" type="primary">rnpA</name>
    <name evidence="9" type="ORF">DCM90_06285</name>
</gene>
<dbReference type="AlphaFoldDB" id="A0A2V1MZW2"/>
<comment type="caution">
    <text evidence="9">The sequence shown here is derived from an EMBL/GenBank/DDBJ whole genome shotgun (WGS) entry which is preliminary data.</text>
</comment>
<evidence type="ECO:0000256" key="7">
    <source>
        <dbReference type="HAMAP-Rule" id="MF_00227"/>
    </source>
</evidence>
<evidence type="ECO:0000313" key="10">
    <source>
        <dbReference type="Proteomes" id="UP000245080"/>
    </source>
</evidence>
<evidence type="ECO:0000256" key="6">
    <source>
        <dbReference type="ARBA" id="ARBA00022884"/>
    </source>
</evidence>
<dbReference type="SUPFAM" id="SSF54211">
    <property type="entry name" value="Ribosomal protein S5 domain 2-like"/>
    <property type="match status" value="1"/>
</dbReference>
<reference evidence="9 10" key="1">
    <citation type="journal article" date="2018" name="Int. J. Syst. Evol. Microbiol.">
        <title>Lactobacillus bambusae sp. nov., isolated from a traditional fermented Ma-bamboo shoots of Taiwan.</title>
        <authorList>
            <person name="Wang L.-T."/>
        </authorList>
    </citation>
    <scope>NUCLEOTIDE SEQUENCE [LARGE SCALE GENOMIC DNA]</scope>
    <source>
        <strain evidence="9 10">BS-W1</strain>
    </source>
</reference>
<evidence type="ECO:0000256" key="3">
    <source>
        <dbReference type="ARBA" id="ARBA00022722"/>
    </source>
</evidence>
<dbReference type="RefSeq" id="WP_109250473.1">
    <property type="nucleotide sequence ID" value="NZ_QCXQ01000002.1"/>
</dbReference>
<accession>A0A2V1MZW2</accession>
<name>A0A2V1MZW2_9LACO</name>
<dbReference type="PANTHER" id="PTHR33992:SF1">
    <property type="entry name" value="RIBONUCLEASE P PROTEIN COMPONENT"/>
    <property type="match status" value="1"/>
</dbReference>
<dbReference type="Proteomes" id="UP000245080">
    <property type="component" value="Unassembled WGS sequence"/>
</dbReference>
<evidence type="ECO:0000256" key="1">
    <source>
        <dbReference type="ARBA" id="ARBA00002663"/>
    </source>
</evidence>
<dbReference type="EMBL" id="QCXQ01000002">
    <property type="protein sequence ID" value="PWG00527.1"/>
    <property type="molecule type" value="Genomic_DNA"/>
</dbReference>
<dbReference type="GO" id="GO:0000049">
    <property type="term" value="F:tRNA binding"/>
    <property type="evidence" value="ECO:0007669"/>
    <property type="project" value="UniProtKB-UniRule"/>
</dbReference>
<protein>
    <recommendedName>
        <fullName evidence="7 8">Ribonuclease P protein component</fullName>
        <shortName evidence="7">RNase P protein</shortName>
        <shortName evidence="7">RNaseP protein</shortName>
        <ecNumber evidence="7 8">3.1.26.5</ecNumber>
    </recommendedName>
    <alternativeName>
        <fullName evidence="7">Protein C5</fullName>
    </alternativeName>
</protein>
<keyword evidence="4 7" id="KW-0255">Endonuclease</keyword>
<dbReference type="OrthoDB" id="9810867at2"/>
<evidence type="ECO:0000256" key="4">
    <source>
        <dbReference type="ARBA" id="ARBA00022759"/>
    </source>
</evidence>
<comment type="function">
    <text evidence="1 7">RNaseP catalyzes the removal of the 5'-leader sequence from pre-tRNA to produce the mature 5'-terminus. It can also cleave other RNA substrates such as 4.5S RNA. The protein component plays an auxiliary but essential role in vivo by binding to the 5'-leader sequence and broadening the substrate specificity of the ribozyme.</text>
</comment>
<comment type="subunit">
    <text evidence="7">Consists of a catalytic RNA component (M1 or rnpB) and a protein subunit.</text>
</comment>
<evidence type="ECO:0000313" key="9">
    <source>
        <dbReference type="EMBL" id="PWG00527.1"/>
    </source>
</evidence>
<organism evidence="9 10">
    <name type="scientific">Levilactobacillus bambusae</name>
    <dbReference type="NCBI Taxonomy" id="2024736"/>
    <lineage>
        <taxon>Bacteria</taxon>
        <taxon>Bacillati</taxon>
        <taxon>Bacillota</taxon>
        <taxon>Bacilli</taxon>
        <taxon>Lactobacillales</taxon>
        <taxon>Lactobacillaceae</taxon>
        <taxon>Levilactobacillus</taxon>
    </lineage>
</organism>
<comment type="similarity">
    <text evidence="7">Belongs to the RnpA family.</text>
</comment>
<dbReference type="InterPro" id="IPR014721">
    <property type="entry name" value="Ribsml_uS5_D2-typ_fold_subgr"/>
</dbReference>
<comment type="catalytic activity">
    <reaction evidence="7">
        <text>Endonucleolytic cleavage of RNA, removing 5'-extranucleotides from tRNA precursor.</text>
        <dbReference type="EC" id="3.1.26.5"/>
    </reaction>
</comment>
<proteinExistence type="inferred from homology"/>
<dbReference type="InterPro" id="IPR000100">
    <property type="entry name" value="RNase_P"/>
</dbReference>
<dbReference type="GO" id="GO:0042781">
    <property type="term" value="F:3'-tRNA processing endoribonuclease activity"/>
    <property type="evidence" value="ECO:0007669"/>
    <property type="project" value="TreeGrafter"/>
</dbReference>
<evidence type="ECO:0000256" key="5">
    <source>
        <dbReference type="ARBA" id="ARBA00022801"/>
    </source>
</evidence>